<gene>
    <name evidence="1" type="ORF">C8F04DRAFT_1258987</name>
</gene>
<evidence type="ECO:0000313" key="2">
    <source>
        <dbReference type="Proteomes" id="UP001218188"/>
    </source>
</evidence>
<dbReference type="Proteomes" id="UP001218188">
    <property type="component" value="Unassembled WGS sequence"/>
</dbReference>
<organism evidence="1 2">
    <name type="scientific">Mycena alexandri</name>
    <dbReference type="NCBI Taxonomy" id="1745969"/>
    <lineage>
        <taxon>Eukaryota</taxon>
        <taxon>Fungi</taxon>
        <taxon>Dikarya</taxon>
        <taxon>Basidiomycota</taxon>
        <taxon>Agaricomycotina</taxon>
        <taxon>Agaricomycetes</taxon>
        <taxon>Agaricomycetidae</taxon>
        <taxon>Agaricales</taxon>
        <taxon>Marasmiineae</taxon>
        <taxon>Mycenaceae</taxon>
        <taxon>Mycena</taxon>
    </lineage>
</organism>
<accession>A0AAD6X7X9</accession>
<comment type="caution">
    <text evidence="1">The sequence shown here is derived from an EMBL/GenBank/DDBJ whole genome shotgun (WGS) entry which is preliminary data.</text>
</comment>
<proteinExistence type="predicted"/>
<reference evidence="1" key="1">
    <citation type="submission" date="2023-03" db="EMBL/GenBank/DDBJ databases">
        <title>Massive genome expansion in bonnet fungi (Mycena s.s.) driven by repeated elements and novel gene families across ecological guilds.</title>
        <authorList>
            <consortium name="Lawrence Berkeley National Laboratory"/>
            <person name="Harder C.B."/>
            <person name="Miyauchi S."/>
            <person name="Viragh M."/>
            <person name="Kuo A."/>
            <person name="Thoen E."/>
            <person name="Andreopoulos B."/>
            <person name="Lu D."/>
            <person name="Skrede I."/>
            <person name="Drula E."/>
            <person name="Henrissat B."/>
            <person name="Morin E."/>
            <person name="Kohler A."/>
            <person name="Barry K."/>
            <person name="LaButti K."/>
            <person name="Morin E."/>
            <person name="Salamov A."/>
            <person name="Lipzen A."/>
            <person name="Mereny Z."/>
            <person name="Hegedus B."/>
            <person name="Baldrian P."/>
            <person name="Stursova M."/>
            <person name="Weitz H."/>
            <person name="Taylor A."/>
            <person name="Grigoriev I.V."/>
            <person name="Nagy L.G."/>
            <person name="Martin F."/>
            <person name="Kauserud H."/>
        </authorList>
    </citation>
    <scope>NUCLEOTIDE SEQUENCE</scope>
    <source>
        <strain evidence="1">CBHHK200</strain>
    </source>
</reference>
<sequence length="170" mass="18542">MITAPLPAPPLFRPRQRRADAPPIPRWNLRAVKFLAIRDSQPPLTSRAGCARFRLGRKPADQHRALMRRFDRVQKQLTTLNNHILRLHDIHILLPPAALTVVIQDAARASSLCRTLCAAFAAHTIPGASILPLGLAPALLGALDASPRPLVDPDGFFGGLIGSVDHVVLY</sequence>
<protein>
    <submittedName>
        <fullName evidence="1">Uncharacterized protein</fullName>
    </submittedName>
</protein>
<dbReference type="EMBL" id="JARJCM010000050">
    <property type="protein sequence ID" value="KAJ7035439.1"/>
    <property type="molecule type" value="Genomic_DNA"/>
</dbReference>
<name>A0AAD6X7X9_9AGAR</name>
<dbReference type="AlphaFoldDB" id="A0AAD6X7X9"/>
<evidence type="ECO:0000313" key="1">
    <source>
        <dbReference type="EMBL" id="KAJ7035439.1"/>
    </source>
</evidence>
<keyword evidence="2" id="KW-1185">Reference proteome</keyword>